<sequence length="24" mass="2864">MIFSVKSFQIYLLLLSCLRFCPKL</sequence>
<dbReference type="AlphaFoldDB" id="A0A0A9FJW5"/>
<accession>A0A0A9FJW5</accession>
<proteinExistence type="predicted"/>
<organism evidence="1">
    <name type="scientific">Arundo donax</name>
    <name type="common">Giant reed</name>
    <name type="synonym">Donax arundinaceus</name>
    <dbReference type="NCBI Taxonomy" id="35708"/>
    <lineage>
        <taxon>Eukaryota</taxon>
        <taxon>Viridiplantae</taxon>
        <taxon>Streptophyta</taxon>
        <taxon>Embryophyta</taxon>
        <taxon>Tracheophyta</taxon>
        <taxon>Spermatophyta</taxon>
        <taxon>Magnoliopsida</taxon>
        <taxon>Liliopsida</taxon>
        <taxon>Poales</taxon>
        <taxon>Poaceae</taxon>
        <taxon>PACMAD clade</taxon>
        <taxon>Arundinoideae</taxon>
        <taxon>Arundineae</taxon>
        <taxon>Arundo</taxon>
    </lineage>
</organism>
<name>A0A0A9FJW5_ARUDO</name>
<protein>
    <submittedName>
        <fullName evidence="1">Uncharacterized protein</fullName>
    </submittedName>
</protein>
<dbReference type="EMBL" id="GBRH01187465">
    <property type="protein sequence ID" value="JAE10431.1"/>
    <property type="molecule type" value="Transcribed_RNA"/>
</dbReference>
<dbReference type="PROSITE" id="PS51257">
    <property type="entry name" value="PROKAR_LIPOPROTEIN"/>
    <property type="match status" value="1"/>
</dbReference>
<reference evidence="1" key="2">
    <citation type="journal article" date="2015" name="Data Brief">
        <title>Shoot transcriptome of the giant reed, Arundo donax.</title>
        <authorList>
            <person name="Barrero R.A."/>
            <person name="Guerrero F.D."/>
            <person name="Moolhuijzen P."/>
            <person name="Goolsby J.A."/>
            <person name="Tidwell J."/>
            <person name="Bellgard S.E."/>
            <person name="Bellgard M.I."/>
        </authorList>
    </citation>
    <scope>NUCLEOTIDE SEQUENCE</scope>
    <source>
        <tissue evidence="1">Shoot tissue taken approximately 20 cm above the soil surface</tissue>
    </source>
</reference>
<evidence type="ECO:0000313" key="1">
    <source>
        <dbReference type="EMBL" id="JAE10431.1"/>
    </source>
</evidence>
<reference evidence="1" key="1">
    <citation type="submission" date="2014-09" db="EMBL/GenBank/DDBJ databases">
        <authorList>
            <person name="Magalhaes I.L.F."/>
            <person name="Oliveira U."/>
            <person name="Santos F.R."/>
            <person name="Vidigal T.H.D.A."/>
            <person name="Brescovit A.D."/>
            <person name="Santos A.J."/>
        </authorList>
    </citation>
    <scope>NUCLEOTIDE SEQUENCE</scope>
    <source>
        <tissue evidence="1">Shoot tissue taken approximately 20 cm above the soil surface</tissue>
    </source>
</reference>